<dbReference type="Proteomes" id="UP000507245">
    <property type="component" value="Unassembled WGS sequence"/>
</dbReference>
<dbReference type="SUPFAM" id="SSF56219">
    <property type="entry name" value="DNase I-like"/>
    <property type="match status" value="1"/>
</dbReference>
<evidence type="ECO:0000313" key="1">
    <source>
        <dbReference type="EMBL" id="CAB4308681.1"/>
    </source>
</evidence>
<dbReference type="OrthoDB" id="1729225at2759"/>
<organism evidence="1 2">
    <name type="scientific">Prunus armeniaca</name>
    <name type="common">Apricot</name>
    <name type="synonym">Armeniaca vulgaris</name>
    <dbReference type="NCBI Taxonomy" id="36596"/>
    <lineage>
        <taxon>Eukaryota</taxon>
        <taxon>Viridiplantae</taxon>
        <taxon>Streptophyta</taxon>
        <taxon>Embryophyta</taxon>
        <taxon>Tracheophyta</taxon>
        <taxon>Spermatophyta</taxon>
        <taxon>Magnoliopsida</taxon>
        <taxon>eudicotyledons</taxon>
        <taxon>Gunneridae</taxon>
        <taxon>Pentapetalae</taxon>
        <taxon>rosids</taxon>
        <taxon>fabids</taxon>
        <taxon>Rosales</taxon>
        <taxon>Rosaceae</taxon>
        <taxon>Amygdaloideae</taxon>
        <taxon>Amygdaleae</taxon>
        <taxon>Prunus</taxon>
    </lineage>
</organism>
<reference evidence="2" key="1">
    <citation type="journal article" date="2020" name="Genome Biol.">
        <title>Gamete binning: chromosome-level and haplotype-resolved genome assembly enabled by high-throughput single-cell sequencing of gamete genomes.</title>
        <authorList>
            <person name="Campoy J.A."/>
            <person name="Sun H."/>
            <person name="Goel M."/>
            <person name="Jiao W.-B."/>
            <person name="Folz-Donahue K."/>
            <person name="Wang N."/>
            <person name="Rubio M."/>
            <person name="Liu C."/>
            <person name="Kukat C."/>
            <person name="Ruiz D."/>
            <person name="Huettel B."/>
            <person name="Schneeberger K."/>
        </authorList>
    </citation>
    <scope>NUCLEOTIDE SEQUENCE [LARGE SCALE GENOMIC DNA]</scope>
    <source>
        <strain evidence="2">cv. Rojo Pasion</strain>
    </source>
</reference>
<dbReference type="EMBL" id="CAEKKB010000004">
    <property type="protein sequence ID" value="CAB4308681.1"/>
    <property type="molecule type" value="Genomic_DNA"/>
</dbReference>
<dbReference type="PANTHER" id="PTHR47074">
    <property type="entry name" value="BNAC02G40300D PROTEIN"/>
    <property type="match status" value="1"/>
</dbReference>
<dbReference type="Gene3D" id="3.60.10.10">
    <property type="entry name" value="Endonuclease/exonuclease/phosphatase"/>
    <property type="match status" value="1"/>
</dbReference>
<accession>A0A6J5X767</accession>
<keyword evidence="2" id="KW-1185">Reference proteome</keyword>
<dbReference type="PANTHER" id="PTHR47074:SF11">
    <property type="entry name" value="REVERSE TRANSCRIPTASE-LIKE PROTEIN"/>
    <property type="match status" value="1"/>
</dbReference>
<name>A0A6J5X767_PRUAR</name>
<evidence type="ECO:0008006" key="3">
    <source>
        <dbReference type="Google" id="ProtNLM"/>
    </source>
</evidence>
<proteinExistence type="predicted"/>
<dbReference type="InterPro" id="IPR052929">
    <property type="entry name" value="RNase_H-like_EbsB-rel"/>
</dbReference>
<evidence type="ECO:0000313" key="2">
    <source>
        <dbReference type="Proteomes" id="UP000507245"/>
    </source>
</evidence>
<sequence length="226" mass="25858">MRIIVWNCLGIESVLTVSSLKEQVRLQTPDIVVLLETKNRSQRYGYLKRQLGMQFMHAVEPRGLSGGLCLFWKEMSQVVLLKYADFFIEVVIKDEENGAKWRFFVVYASTDERVVVFGLWRLWKTRNSAVFEGSVMDPTTMVGCLHAQVQEYRAARMAAKPLINKLPRPPDRVQQMPTAWTKPPHGWVKANCDGAWLQQTQKGGVGWVIRDSDGWLVRQGCRGIMG</sequence>
<dbReference type="InterPro" id="IPR036691">
    <property type="entry name" value="Endo/exonu/phosph_ase_sf"/>
</dbReference>
<protein>
    <recommendedName>
        <fullName evidence="3">RNase H type-1 domain-containing protein</fullName>
    </recommendedName>
</protein>
<dbReference type="AlphaFoldDB" id="A0A6J5X767"/>
<gene>
    <name evidence="1" type="ORF">ORAREDHAP_LOCUS28426</name>
</gene>